<dbReference type="Proteomes" id="UP001230504">
    <property type="component" value="Unassembled WGS sequence"/>
</dbReference>
<keyword evidence="3" id="KW-1185">Reference proteome</keyword>
<organism evidence="2 3">
    <name type="scientific">Colletotrichum navitas</name>
    <dbReference type="NCBI Taxonomy" id="681940"/>
    <lineage>
        <taxon>Eukaryota</taxon>
        <taxon>Fungi</taxon>
        <taxon>Dikarya</taxon>
        <taxon>Ascomycota</taxon>
        <taxon>Pezizomycotina</taxon>
        <taxon>Sordariomycetes</taxon>
        <taxon>Hypocreomycetidae</taxon>
        <taxon>Glomerellales</taxon>
        <taxon>Glomerellaceae</taxon>
        <taxon>Colletotrichum</taxon>
        <taxon>Colletotrichum graminicola species complex</taxon>
    </lineage>
</organism>
<proteinExistence type="predicted"/>
<name>A0AAD8V2U4_9PEZI</name>
<accession>A0AAD8V2U4</accession>
<dbReference type="RefSeq" id="XP_060411126.1">
    <property type="nucleotide sequence ID" value="XM_060558495.1"/>
</dbReference>
<dbReference type="AlphaFoldDB" id="A0AAD8V2U4"/>
<evidence type="ECO:0000313" key="3">
    <source>
        <dbReference type="Proteomes" id="UP001230504"/>
    </source>
</evidence>
<sequence length="75" mass="8237">MRRWLAHLWPRATFPSFATTQSSSALSSRTTSSEGHASPTSSPMFPLLPRPFSTIRTSLLRRPFSTSPAALTTDS</sequence>
<feature type="region of interest" description="Disordered" evidence="1">
    <location>
        <begin position="18"/>
        <end position="49"/>
    </location>
</feature>
<protein>
    <submittedName>
        <fullName evidence="2">Uncharacterized protein</fullName>
    </submittedName>
</protein>
<comment type="caution">
    <text evidence="2">The sequence shown here is derived from an EMBL/GenBank/DDBJ whole genome shotgun (WGS) entry which is preliminary data.</text>
</comment>
<feature type="compositionally biased region" description="Polar residues" evidence="1">
    <location>
        <begin position="34"/>
        <end position="43"/>
    </location>
</feature>
<feature type="compositionally biased region" description="Low complexity" evidence="1">
    <location>
        <begin position="18"/>
        <end position="33"/>
    </location>
</feature>
<dbReference type="GeneID" id="85442735"/>
<reference evidence="2" key="1">
    <citation type="submission" date="2021-06" db="EMBL/GenBank/DDBJ databases">
        <title>Comparative genomics, transcriptomics and evolutionary studies reveal genomic signatures of adaptation to plant cell wall in hemibiotrophic fungi.</title>
        <authorList>
            <consortium name="DOE Joint Genome Institute"/>
            <person name="Baroncelli R."/>
            <person name="Diaz J.F."/>
            <person name="Benocci T."/>
            <person name="Peng M."/>
            <person name="Battaglia E."/>
            <person name="Haridas S."/>
            <person name="Andreopoulos W."/>
            <person name="Labutti K."/>
            <person name="Pangilinan J."/>
            <person name="Floch G.L."/>
            <person name="Makela M.R."/>
            <person name="Henrissat B."/>
            <person name="Grigoriev I.V."/>
            <person name="Crouch J.A."/>
            <person name="De Vries R.P."/>
            <person name="Sukno S.A."/>
            <person name="Thon M.R."/>
        </authorList>
    </citation>
    <scope>NUCLEOTIDE SEQUENCE</scope>
    <source>
        <strain evidence="2">CBS 125086</strain>
    </source>
</reference>
<evidence type="ECO:0000256" key="1">
    <source>
        <dbReference type="SAM" id="MobiDB-lite"/>
    </source>
</evidence>
<evidence type="ECO:0000313" key="2">
    <source>
        <dbReference type="EMBL" id="KAK1580058.1"/>
    </source>
</evidence>
<gene>
    <name evidence="2" type="ORF">LY79DRAFT_562694</name>
</gene>
<dbReference type="EMBL" id="JAHLJV010000059">
    <property type="protein sequence ID" value="KAK1580058.1"/>
    <property type="molecule type" value="Genomic_DNA"/>
</dbReference>